<gene>
    <name evidence="1" type="ORF">GCM10023208_22060</name>
</gene>
<dbReference type="EMBL" id="BAABHV010000017">
    <property type="protein sequence ID" value="GAA5057042.1"/>
    <property type="molecule type" value="Genomic_DNA"/>
</dbReference>
<reference evidence="2" key="1">
    <citation type="journal article" date="2019" name="Int. J. Syst. Evol. Microbiol.">
        <title>The Global Catalogue of Microorganisms (GCM) 10K type strain sequencing project: providing services to taxonomists for standard genome sequencing and annotation.</title>
        <authorList>
            <consortium name="The Broad Institute Genomics Platform"/>
            <consortium name="The Broad Institute Genome Sequencing Center for Infectious Disease"/>
            <person name="Wu L."/>
            <person name="Ma J."/>
        </authorList>
    </citation>
    <scope>NUCLEOTIDE SEQUENCE [LARGE SCALE GENOMIC DNA]</scope>
    <source>
        <strain evidence="2">JCM 18014</strain>
    </source>
</reference>
<organism evidence="1 2">
    <name type="scientific">Erythrobacter westpacificensis</name>
    <dbReference type="NCBI Taxonomy" id="1055231"/>
    <lineage>
        <taxon>Bacteria</taxon>
        <taxon>Pseudomonadati</taxon>
        <taxon>Pseudomonadota</taxon>
        <taxon>Alphaproteobacteria</taxon>
        <taxon>Sphingomonadales</taxon>
        <taxon>Erythrobacteraceae</taxon>
        <taxon>Erythrobacter/Porphyrobacter group</taxon>
        <taxon>Erythrobacter</taxon>
    </lineage>
</organism>
<keyword evidence="2" id="KW-1185">Reference proteome</keyword>
<protein>
    <submittedName>
        <fullName evidence="1">Uncharacterized protein</fullName>
    </submittedName>
</protein>
<name>A0ABP9KE37_9SPHN</name>
<comment type="caution">
    <text evidence="1">The sequence shown here is derived from an EMBL/GenBank/DDBJ whole genome shotgun (WGS) entry which is preliminary data.</text>
</comment>
<accession>A0ABP9KE37</accession>
<sequence>MMSAAPNMAPARVDWTRWEVPMAAPVNSRPGPAIRRSIDACTVRHSPNSLLECCADPAPEATGIASSARETD</sequence>
<evidence type="ECO:0000313" key="2">
    <source>
        <dbReference type="Proteomes" id="UP001500518"/>
    </source>
</evidence>
<proteinExistence type="predicted"/>
<dbReference type="Proteomes" id="UP001500518">
    <property type="component" value="Unassembled WGS sequence"/>
</dbReference>
<evidence type="ECO:0000313" key="1">
    <source>
        <dbReference type="EMBL" id="GAA5057042.1"/>
    </source>
</evidence>